<dbReference type="PANTHER" id="PTHR22835:SF677">
    <property type="entry name" value="ACETYLAJMALAN ESTERASE-LIKE"/>
    <property type="match status" value="1"/>
</dbReference>
<protein>
    <recommendedName>
        <fullName evidence="4">GDSL esterase/lipase</fullName>
    </recommendedName>
</protein>
<keyword evidence="3" id="KW-1185">Reference proteome</keyword>
<sequence>MESLRSDLSTPTQARGTLVKILRPTLWGLAESLGITFGSSRFLSESSFSFGKLSRTEFLLCTIYGMAARIGILTAPDAALRRRPLLTRFSSVQSSQVSDCEKRLQRALVFVGEIGGNDYNYAFFQGKQVEEISNYVPHVVRSITDAVQEVIRKGAIRVVVSGNFPVGCIPIYIFDVISQQ</sequence>
<evidence type="ECO:0000313" key="2">
    <source>
        <dbReference type="EMBL" id="KAF6160117.1"/>
    </source>
</evidence>
<organism evidence="2 3">
    <name type="scientific">Kingdonia uniflora</name>
    <dbReference type="NCBI Taxonomy" id="39325"/>
    <lineage>
        <taxon>Eukaryota</taxon>
        <taxon>Viridiplantae</taxon>
        <taxon>Streptophyta</taxon>
        <taxon>Embryophyta</taxon>
        <taxon>Tracheophyta</taxon>
        <taxon>Spermatophyta</taxon>
        <taxon>Magnoliopsida</taxon>
        <taxon>Ranunculales</taxon>
        <taxon>Circaeasteraceae</taxon>
        <taxon>Kingdonia</taxon>
    </lineage>
</organism>
<gene>
    <name evidence="2" type="ORF">GIB67_018897</name>
</gene>
<comment type="similarity">
    <text evidence="1">Belongs to the 'GDSL' lipolytic enzyme family.</text>
</comment>
<dbReference type="EMBL" id="JACGCM010001173">
    <property type="protein sequence ID" value="KAF6160117.1"/>
    <property type="molecule type" value="Genomic_DNA"/>
</dbReference>
<dbReference type="AlphaFoldDB" id="A0A7J7MZ40"/>
<dbReference type="InterPro" id="IPR036514">
    <property type="entry name" value="SGNH_hydro_sf"/>
</dbReference>
<name>A0A7J7MZ40_9MAGN</name>
<dbReference type="OrthoDB" id="785253at2759"/>
<evidence type="ECO:0000256" key="1">
    <source>
        <dbReference type="ARBA" id="ARBA00008668"/>
    </source>
</evidence>
<reference evidence="2 3" key="1">
    <citation type="journal article" date="2020" name="IScience">
        <title>Genome Sequencing of the Endangered Kingdonia uniflora (Circaeasteraceae, Ranunculales) Reveals Potential Mechanisms of Evolutionary Specialization.</title>
        <authorList>
            <person name="Sun Y."/>
            <person name="Deng T."/>
            <person name="Zhang A."/>
            <person name="Moore M.J."/>
            <person name="Landis J.B."/>
            <person name="Lin N."/>
            <person name="Zhang H."/>
            <person name="Zhang X."/>
            <person name="Huang J."/>
            <person name="Zhang X."/>
            <person name="Sun H."/>
            <person name="Wang H."/>
        </authorList>
    </citation>
    <scope>NUCLEOTIDE SEQUENCE [LARGE SCALE GENOMIC DNA]</scope>
    <source>
        <strain evidence="2">TB1705</strain>
        <tissue evidence="2">Leaf</tissue>
    </source>
</reference>
<proteinExistence type="inferred from homology"/>
<comment type="caution">
    <text evidence="2">The sequence shown here is derived from an EMBL/GenBank/DDBJ whole genome shotgun (WGS) entry which is preliminary data.</text>
</comment>
<accession>A0A7J7MZ40</accession>
<evidence type="ECO:0000313" key="3">
    <source>
        <dbReference type="Proteomes" id="UP000541444"/>
    </source>
</evidence>
<dbReference type="PANTHER" id="PTHR22835">
    <property type="entry name" value="ZINC FINGER FYVE DOMAIN CONTAINING PROTEIN"/>
    <property type="match status" value="1"/>
</dbReference>
<dbReference type="Gene3D" id="3.40.50.1110">
    <property type="entry name" value="SGNH hydrolase"/>
    <property type="match status" value="1"/>
</dbReference>
<evidence type="ECO:0008006" key="4">
    <source>
        <dbReference type="Google" id="ProtNLM"/>
    </source>
</evidence>
<dbReference type="Proteomes" id="UP000541444">
    <property type="component" value="Unassembled WGS sequence"/>
</dbReference>